<name>A0ABQ2N044_9MICO</name>
<proteinExistence type="predicted"/>
<dbReference type="EMBL" id="BMMQ01000002">
    <property type="protein sequence ID" value="GGO61700.1"/>
    <property type="molecule type" value="Genomic_DNA"/>
</dbReference>
<dbReference type="RefSeq" id="WP_188700288.1">
    <property type="nucleotide sequence ID" value="NZ_BMMQ01000002.1"/>
</dbReference>
<dbReference type="Proteomes" id="UP000638043">
    <property type="component" value="Unassembled WGS sequence"/>
</dbReference>
<comment type="caution">
    <text evidence="1">The sequence shown here is derived from an EMBL/GenBank/DDBJ whole genome shotgun (WGS) entry which is preliminary data.</text>
</comment>
<reference evidence="2" key="1">
    <citation type="journal article" date="2019" name="Int. J. Syst. Evol. Microbiol.">
        <title>The Global Catalogue of Microorganisms (GCM) 10K type strain sequencing project: providing services to taxonomists for standard genome sequencing and annotation.</title>
        <authorList>
            <consortium name="The Broad Institute Genomics Platform"/>
            <consortium name="The Broad Institute Genome Sequencing Center for Infectious Disease"/>
            <person name="Wu L."/>
            <person name="Ma J."/>
        </authorList>
    </citation>
    <scope>NUCLEOTIDE SEQUENCE [LARGE SCALE GENOMIC DNA]</scope>
    <source>
        <strain evidence="2">CGMCC 4.7181</strain>
    </source>
</reference>
<gene>
    <name evidence="1" type="ORF">GCM10010910_10130</name>
</gene>
<organism evidence="1 2">
    <name type="scientific">Microbacterium nanhaiense</name>
    <dbReference type="NCBI Taxonomy" id="1301026"/>
    <lineage>
        <taxon>Bacteria</taxon>
        <taxon>Bacillati</taxon>
        <taxon>Actinomycetota</taxon>
        <taxon>Actinomycetes</taxon>
        <taxon>Micrococcales</taxon>
        <taxon>Microbacteriaceae</taxon>
        <taxon>Microbacterium</taxon>
    </lineage>
</organism>
<accession>A0ABQ2N044</accession>
<evidence type="ECO:0008006" key="3">
    <source>
        <dbReference type="Google" id="ProtNLM"/>
    </source>
</evidence>
<evidence type="ECO:0000313" key="2">
    <source>
        <dbReference type="Proteomes" id="UP000638043"/>
    </source>
</evidence>
<keyword evidence="2" id="KW-1185">Reference proteome</keyword>
<evidence type="ECO:0000313" key="1">
    <source>
        <dbReference type="EMBL" id="GGO61700.1"/>
    </source>
</evidence>
<protein>
    <recommendedName>
        <fullName evidence="3">Halobacterial output domain-containing protein</fullName>
    </recommendedName>
</protein>
<sequence length="77" mass="8288">MQLGTRWRAGDEVPASVPTAIRGGIADVESRLPADDPASMWTLTFLEGRPIAELDAGYEVILEPSGEVTIASFELED</sequence>